<sequence>MENNYIVYKHTCKDNGKVYIGLTGMSLIERTGNNGEGYLHKKKNGDWVQPQIARAIIKYGWDNFDHEILFANLTKEEADKKEKEMIDFYDSRNPQKGYNTREGGSNGPLSEETKQKLKETMEGRYDGEKNPFYGRKHSEETKEVIRKKNKIHASNRDISGENNPMYGRKLTAEEIKKRSEAQKGKHHSEESKKKMSEVRKEWYKNHPDYKRPERTEEYKEKMRQAMLGREMDEDWKRKIGEGHAPYYCICVETGEKFPSFAEAGRQKGVDKASIQRVVSGKQNTAGGFHWVKEIKQ</sequence>
<feature type="domain" description="Nuclease associated modular" evidence="4">
    <location>
        <begin position="227"/>
        <end position="243"/>
    </location>
</feature>
<evidence type="ECO:0000256" key="1">
    <source>
        <dbReference type="ARBA" id="ARBA00010045"/>
    </source>
</evidence>
<comment type="similarity">
    <text evidence="1">To endonucleases of group I introns of fungi and phage.</text>
</comment>
<feature type="domain" description="Nuclease associated modular" evidence="4">
    <location>
        <begin position="183"/>
        <end position="199"/>
    </location>
</feature>
<feature type="domain" description="Nuclease associated modular" evidence="4">
    <location>
        <begin position="210"/>
        <end position="226"/>
    </location>
</feature>
<reference evidence="5" key="1">
    <citation type="journal article" date="2021" name="Proc. Natl. Acad. Sci. U.S.A.">
        <title>A Catalog of Tens of Thousands of Viruses from Human Metagenomes Reveals Hidden Associations with Chronic Diseases.</title>
        <authorList>
            <person name="Tisza M.J."/>
            <person name="Buck C.B."/>
        </authorList>
    </citation>
    <scope>NUCLEOTIDE SEQUENCE</scope>
    <source>
        <strain evidence="5">CtOZu12</strain>
    </source>
</reference>
<dbReference type="SUPFAM" id="SSF64496">
    <property type="entry name" value="DNA-binding domain of intron-encoded endonucleases"/>
    <property type="match status" value="3"/>
</dbReference>
<dbReference type="InterPro" id="IPR000305">
    <property type="entry name" value="GIY-YIG_endonuc"/>
</dbReference>
<feature type="domain" description="Nuclease associated modular" evidence="4">
    <location>
        <begin position="166"/>
        <end position="182"/>
    </location>
</feature>
<dbReference type="InterPro" id="IPR003611">
    <property type="entry name" value="NUMOD3"/>
</dbReference>
<dbReference type="GO" id="GO:0003677">
    <property type="term" value="F:DNA binding"/>
    <property type="evidence" value="ECO:0007669"/>
    <property type="project" value="InterPro"/>
</dbReference>
<dbReference type="NCBIfam" id="TIGR01453">
    <property type="entry name" value="grpIintron_endo"/>
    <property type="match status" value="1"/>
</dbReference>
<dbReference type="GO" id="GO:0004519">
    <property type="term" value="F:endonuclease activity"/>
    <property type="evidence" value="ECO:0007669"/>
    <property type="project" value="UniProtKB-KW"/>
</dbReference>
<evidence type="ECO:0000259" key="4">
    <source>
        <dbReference type="SMART" id="SM00496"/>
    </source>
</evidence>
<dbReference type="EMBL" id="BK029940">
    <property type="protein sequence ID" value="DAD55600.1"/>
    <property type="molecule type" value="Genomic_DNA"/>
</dbReference>
<dbReference type="InterPro" id="IPR035901">
    <property type="entry name" value="GIY-YIG_endonuc_sf"/>
</dbReference>
<feature type="region of interest" description="Disordered" evidence="2">
    <location>
        <begin position="176"/>
        <end position="199"/>
    </location>
</feature>
<dbReference type="InterPro" id="IPR036388">
    <property type="entry name" value="WH-like_DNA-bd_sf"/>
</dbReference>
<proteinExistence type="predicted"/>
<dbReference type="SMART" id="SM00496">
    <property type="entry name" value="IENR2"/>
    <property type="match status" value="6"/>
</dbReference>
<dbReference type="InterPro" id="IPR006350">
    <property type="entry name" value="Intron_endoG1"/>
</dbReference>
<dbReference type="Gene3D" id="3.40.1440.10">
    <property type="entry name" value="GIY-YIG endonuclease"/>
    <property type="match status" value="1"/>
</dbReference>
<evidence type="ECO:0000259" key="3">
    <source>
        <dbReference type="SMART" id="SM00465"/>
    </source>
</evidence>
<feature type="domain" description="Nuclease associated modular" evidence="4">
    <location>
        <begin position="133"/>
        <end position="149"/>
    </location>
</feature>
<dbReference type="Gene3D" id="1.10.10.10">
    <property type="entry name" value="Winged helix-like DNA-binding domain superfamily/Winged helix DNA-binding domain"/>
    <property type="match status" value="1"/>
</dbReference>
<keyword evidence="5" id="KW-0540">Nuclease</keyword>
<protein>
    <submittedName>
        <fullName evidence="5">Intron associated endonuclease</fullName>
    </submittedName>
</protein>
<organism evidence="5">
    <name type="scientific">Bacteriophage sp</name>
    <dbReference type="NCBI Taxonomy" id="38018"/>
    <lineage>
        <taxon>Viruses</taxon>
    </lineage>
</organism>
<feature type="region of interest" description="Disordered" evidence="2">
    <location>
        <begin position="90"/>
        <end position="112"/>
    </location>
</feature>
<feature type="domain" description="Nuclease associated modular" evidence="4">
    <location>
        <begin position="105"/>
        <end position="121"/>
    </location>
</feature>
<name>A0A8D9UHJ5_9VIRU</name>
<keyword evidence="5" id="KW-0255">Endonuclease</keyword>
<evidence type="ECO:0000313" key="5">
    <source>
        <dbReference type="EMBL" id="DAD55600.1"/>
    </source>
</evidence>
<keyword evidence="5" id="KW-0378">Hydrolase</keyword>
<dbReference type="SUPFAM" id="SSF82771">
    <property type="entry name" value="GIY-YIG endonuclease"/>
    <property type="match status" value="1"/>
</dbReference>
<evidence type="ECO:0000256" key="2">
    <source>
        <dbReference type="SAM" id="MobiDB-lite"/>
    </source>
</evidence>
<feature type="domain" description="GIY-YIG" evidence="3">
    <location>
        <begin position="4"/>
        <end position="104"/>
    </location>
</feature>
<accession>A0A8D9UHJ5</accession>
<dbReference type="SMART" id="SM00465">
    <property type="entry name" value="GIYc"/>
    <property type="match status" value="1"/>
</dbReference>
<dbReference type="Pfam" id="PF07460">
    <property type="entry name" value="NUMOD3"/>
    <property type="match status" value="3"/>
</dbReference>